<comment type="similarity">
    <text evidence="1">Belongs to the bacterial secretin family.</text>
</comment>
<dbReference type="PRINTS" id="PR00811">
    <property type="entry name" value="BCTERIALGSPD"/>
</dbReference>
<dbReference type="PROSITE" id="PS51257">
    <property type="entry name" value="PROKAR_LIPOPROTEIN"/>
    <property type="match status" value="1"/>
</dbReference>
<dbReference type="GO" id="GO:0009306">
    <property type="term" value="P:protein secretion"/>
    <property type="evidence" value="ECO:0007669"/>
    <property type="project" value="InterPro"/>
</dbReference>
<evidence type="ECO:0000259" key="4">
    <source>
        <dbReference type="Pfam" id="PF00263"/>
    </source>
</evidence>
<reference evidence="5 6" key="1">
    <citation type="submission" date="2018-03" db="EMBL/GenBank/DDBJ databases">
        <authorList>
            <person name="Keele B.F."/>
        </authorList>
    </citation>
    <scope>NUCLEOTIDE SEQUENCE [LARGE SCALE GENOMIC DNA]</scope>
    <source>
        <strain evidence="5 6">D20</strain>
    </source>
</reference>
<dbReference type="AlphaFoldDB" id="A0A2T4IJ99"/>
<keyword evidence="6" id="KW-1185">Reference proteome</keyword>
<dbReference type="InterPro" id="IPR050810">
    <property type="entry name" value="Bact_Secretion_Sys_Channel"/>
</dbReference>
<organism evidence="5 6">
    <name type="scientific">Pseudothauera lacus</name>
    <dbReference type="NCBI Taxonomy" id="2136175"/>
    <lineage>
        <taxon>Bacteria</taxon>
        <taxon>Pseudomonadati</taxon>
        <taxon>Pseudomonadota</taxon>
        <taxon>Betaproteobacteria</taxon>
        <taxon>Rhodocyclales</taxon>
        <taxon>Zoogloeaceae</taxon>
        <taxon>Pseudothauera</taxon>
    </lineage>
</organism>
<dbReference type="PANTHER" id="PTHR30332">
    <property type="entry name" value="PROBABLE GENERAL SECRETION PATHWAY PROTEIN D"/>
    <property type="match status" value="1"/>
</dbReference>
<sequence>MRKLLLLCLAASVLSGCAAKGPRQSVQNMGEVDRETLEQMSRQVAEESRKLAANHDQLRERVERVQPLPALAPLPPAYDALENRVVSIRMYEADVGQLLWTMADQLGMNLLMDPQVVAINKRANLHLNNVSAREVFRSILDVFDLHGEVRGSTLQVGLMQEQVFDLDFLNTRMSVNIASGGNVFGSNQSSGGGGGGGADALRGNFSLDGRSGDDTGVFQQLEIALERIIGDGSEGSTGTPRNPELSPRYALNPTTGTLYVRARPSQVRSVERIVQRYKSVLGRQVLIEAQLLDVELADGFEFGVDWNLLRRSVAATFGSGSIELGNMTAPAFPNNSRLPLPQQITLPSLSAGGSNSGSAGGILLGNDSFAMAINMLRSFGAVRVLSNPSIRARNGTPAMLSVGTNTRYVSRSTVTVTNPGGGATTASADVETDALFAGVVVGVVPFIREDGTVELLVHPMQTDVEPGSLALVEVAKTTDGSSKVTLPVVNFKGMTTTLSVRDGDTVLLGGLIDQQTSARNRGIPGAADVPGLGKLFGQESDSHKSREMIMILRVHVL</sequence>
<dbReference type="GO" id="GO:0015627">
    <property type="term" value="C:type II protein secretion system complex"/>
    <property type="evidence" value="ECO:0007669"/>
    <property type="project" value="TreeGrafter"/>
</dbReference>
<accession>A0A2T4IJ99</accession>
<dbReference type="InterPro" id="IPR013358">
    <property type="entry name" value="Pilus_biogenesis_MshL"/>
</dbReference>
<dbReference type="RefSeq" id="WP_107492357.1">
    <property type="nucleotide sequence ID" value="NZ_PZKC01000002.1"/>
</dbReference>
<dbReference type="Proteomes" id="UP000241193">
    <property type="component" value="Unassembled WGS sequence"/>
</dbReference>
<evidence type="ECO:0000256" key="3">
    <source>
        <dbReference type="SAM" id="SignalP"/>
    </source>
</evidence>
<feature type="chain" id="PRO_5015412141" evidence="3">
    <location>
        <begin position="19"/>
        <end position="557"/>
    </location>
</feature>
<feature type="domain" description="Type II/III secretion system secretin-like" evidence="4">
    <location>
        <begin position="376"/>
        <end position="557"/>
    </location>
</feature>
<evidence type="ECO:0000313" key="5">
    <source>
        <dbReference type="EMBL" id="PTD97837.1"/>
    </source>
</evidence>
<feature type="region of interest" description="Disordered" evidence="2">
    <location>
        <begin position="231"/>
        <end position="250"/>
    </location>
</feature>
<dbReference type="NCBIfam" id="TIGR02519">
    <property type="entry name" value="pilus_MshL"/>
    <property type="match status" value="1"/>
</dbReference>
<dbReference type="PANTHER" id="PTHR30332:SF17">
    <property type="entry name" value="TYPE IV PILIATION SYSTEM PROTEIN DR_0774-RELATED"/>
    <property type="match status" value="1"/>
</dbReference>
<proteinExistence type="inferred from homology"/>
<reference evidence="5 6" key="2">
    <citation type="submission" date="2018-04" db="EMBL/GenBank/DDBJ databases">
        <title>Thauera lacus sp. nov., isolated from an saline lake in Inner Mongolia, China.</title>
        <authorList>
            <person name="Liang Q.-Y."/>
        </authorList>
    </citation>
    <scope>NUCLEOTIDE SEQUENCE [LARGE SCALE GENOMIC DNA]</scope>
    <source>
        <strain evidence="5 6">D20</strain>
    </source>
</reference>
<dbReference type="InterPro" id="IPR004846">
    <property type="entry name" value="T2SS/T3SS_dom"/>
</dbReference>
<dbReference type="Pfam" id="PF00263">
    <property type="entry name" value="Secretin"/>
    <property type="match status" value="1"/>
</dbReference>
<dbReference type="Gene3D" id="3.30.1370.130">
    <property type="match status" value="1"/>
</dbReference>
<dbReference type="InterPro" id="IPR001775">
    <property type="entry name" value="GspD/PilQ"/>
</dbReference>
<dbReference type="OrthoDB" id="9779724at2"/>
<evidence type="ECO:0000256" key="1">
    <source>
        <dbReference type="RuleBase" id="RU004003"/>
    </source>
</evidence>
<gene>
    <name evidence="5" type="ORF">C8261_02790</name>
</gene>
<name>A0A2T4IJ99_9RHOO</name>
<evidence type="ECO:0000256" key="2">
    <source>
        <dbReference type="SAM" id="MobiDB-lite"/>
    </source>
</evidence>
<feature type="signal peptide" evidence="3">
    <location>
        <begin position="1"/>
        <end position="18"/>
    </location>
</feature>
<comment type="caution">
    <text evidence="5">The sequence shown here is derived from an EMBL/GenBank/DDBJ whole genome shotgun (WGS) entry which is preliminary data.</text>
</comment>
<protein>
    <submittedName>
        <fullName evidence="5">Pilus (MSHA type) biogenesis protein MshL</fullName>
    </submittedName>
</protein>
<evidence type="ECO:0000313" key="6">
    <source>
        <dbReference type="Proteomes" id="UP000241193"/>
    </source>
</evidence>
<dbReference type="EMBL" id="PZKC01000002">
    <property type="protein sequence ID" value="PTD97837.1"/>
    <property type="molecule type" value="Genomic_DNA"/>
</dbReference>
<keyword evidence="3" id="KW-0732">Signal</keyword>